<evidence type="ECO:0000256" key="2">
    <source>
        <dbReference type="SAM" id="Phobius"/>
    </source>
</evidence>
<dbReference type="eggNOG" id="ENOG502ZXU2">
    <property type="taxonomic scope" value="Bacteria"/>
</dbReference>
<feature type="transmembrane region" description="Helical" evidence="2">
    <location>
        <begin position="7"/>
        <end position="24"/>
    </location>
</feature>
<organism evidence="3 4">
    <name type="scientific">Hahella chejuensis (strain KCTC 2396)</name>
    <dbReference type="NCBI Taxonomy" id="349521"/>
    <lineage>
        <taxon>Bacteria</taxon>
        <taxon>Pseudomonadati</taxon>
        <taxon>Pseudomonadota</taxon>
        <taxon>Gammaproteobacteria</taxon>
        <taxon>Oceanospirillales</taxon>
        <taxon>Hahellaceae</taxon>
        <taxon>Hahella</taxon>
    </lineage>
</organism>
<keyword evidence="2" id="KW-0812">Transmembrane</keyword>
<feature type="coiled-coil region" evidence="1">
    <location>
        <begin position="36"/>
        <end position="84"/>
    </location>
</feature>
<protein>
    <submittedName>
        <fullName evidence="3">Uncharacterized protein</fullName>
    </submittedName>
</protein>
<proteinExistence type="predicted"/>
<gene>
    <name evidence="3" type="ordered locus">HCH_05641</name>
</gene>
<keyword evidence="1" id="KW-0175">Coiled coil</keyword>
<dbReference type="Gene3D" id="1.20.5.340">
    <property type="match status" value="1"/>
</dbReference>
<keyword evidence="2" id="KW-1133">Transmembrane helix</keyword>
<dbReference type="AlphaFoldDB" id="Q2SAM5"/>
<keyword evidence="2" id="KW-0472">Membrane</keyword>
<dbReference type="SUPFAM" id="SSF57997">
    <property type="entry name" value="Tropomyosin"/>
    <property type="match status" value="1"/>
</dbReference>
<evidence type="ECO:0000313" key="4">
    <source>
        <dbReference type="Proteomes" id="UP000000238"/>
    </source>
</evidence>
<dbReference type="KEGG" id="hch:HCH_05641"/>
<name>Q2SAM5_HAHCH</name>
<dbReference type="EMBL" id="CP000155">
    <property type="protein sequence ID" value="ABC32299.1"/>
    <property type="molecule type" value="Genomic_DNA"/>
</dbReference>
<evidence type="ECO:0000313" key="3">
    <source>
        <dbReference type="EMBL" id="ABC32299.1"/>
    </source>
</evidence>
<dbReference type="HOGENOM" id="CLU_1432716_0_0_6"/>
<dbReference type="Proteomes" id="UP000000238">
    <property type="component" value="Chromosome"/>
</dbReference>
<reference evidence="3 4" key="1">
    <citation type="journal article" date="2005" name="Nucleic Acids Res.">
        <title>Genomic blueprint of Hahella chejuensis, a marine microbe producing an algicidal agent.</title>
        <authorList>
            <person name="Jeong H."/>
            <person name="Yim J.H."/>
            <person name="Lee C."/>
            <person name="Choi S.-H."/>
            <person name="Park Y.K."/>
            <person name="Yoon S.H."/>
            <person name="Hur C.-G."/>
            <person name="Kang H.-Y."/>
            <person name="Kim D."/>
            <person name="Lee H.H."/>
            <person name="Park K.H."/>
            <person name="Park S.-H."/>
            <person name="Park H.-S."/>
            <person name="Lee H.K."/>
            <person name="Oh T.K."/>
            <person name="Kim J.F."/>
        </authorList>
    </citation>
    <scope>NUCLEOTIDE SEQUENCE [LARGE SCALE GENOMIC DNA]</scope>
    <source>
        <strain evidence="3 4">KCTC 2396</strain>
    </source>
</reference>
<feature type="transmembrane region" description="Helical" evidence="2">
    <location>
        <begin position="143"/>
        <end position="162"/>
    </location>
</feature>
<dbReference type="RefSeq" id="WP_011399358.1">
    <property type="nucleotide sequence ID" value="NC_007645.1"/>
</dbReference>
<evidence type="ECO:0000256" key="1">
    <source>
        <dbReference type="SAM" id="Coils"/>
    </source>
</evidence>
<sequence>MKTVNECVQWLVILIILYVLLFKIDFDFLKSAPKRVPQTEERLSQQEERLNSLKNKMEEIQTQVDQINQKISTIEKKSDTTEKNENLEKIRIDLSSLKYQMDLLSDKIQQQVKSEKNIETTSLNKVENGVEIGAVAQWTKNNIFIVGISLSLLLFALIHSIVKRKRRQLADVAPLNFVKSHSNKDRECA</sequence>
<keyword evidence="4" id="KW-1185">Reference proteome</keyword>
<accession>Q2SAM5</accession>